<reference evidence="1" key="1">
    <citation type="submission" date="2023-03" db="EMBL/GenBank/DDBJ databases">
        <title>Massive genome expansion in bonnet fungi (Mycena s.s.) driven by repeated elements and novel gene families across ecological guilds.</title>
        <authorList>
            <consortium name="Lawrence Berkeley National Laboratory"/>
            <person name="Harder C.B."/>
            <person name="Miyauchi S."/>
            <person name="Viragh M."/>
            <person name="Kuo A."/>
            <person name="Thoen E."/>
            <person name="Andreopoulos B."/>
            <person name="Lu D."/>
            <person name="Skrede I."/>
            <person name="Drula E."/>
            <person name="Henrissat B."/>
            <person name="Morin E."/>
            <person name="Kohler A."/>
            <person name="Barry K."/>
            <person name="LaButti K."/>
            <person name="Morin E."/>
            <person name="Salamov A."/>
            <person name="Lipzen A."/>
            <person name="Mereny Z."/>
            <person name="Hegedus B."/>
            <person name="Baldrian P."/>
            <person name="Stursova M."/>
            <person name="Weitz H."/>
            <person name="Taylor A."/>
            <person name="Grigoriev I.V."/>
            <person name="Nagy L.G."/>
            <person name="Martin F."/>
            <person name="Kauserud H."/>
        </authorList>
    </citation>
    <scope>NUCLEOTIDE SEQUENCE</scope>
    <source>
        <strain evidence="1">CBHHK002</strain>
    </source>
</reference>
<dbReference type="Proteomes" id="UP001218218">
    <property type="component" value="Unassembled WGS sequence"/>
</dbReference>
<protein>
    <recommendedName>
        <fullName evidence="3">F-box domain-containing protein</fullName>
    </recommendedName>
</protein>
<evidence type="ECO:0000313" key="2">
    <source>
        <dbReference type="Proteomes" id="UP001218218"/>
    </source>
</evidence>
<sequence>MDDHESLSKADVMKMITAAEANIHHLTSQIDEFILQRPKERSNLGRLWFTILPVGKLPTELLLEIFLLAIQSNSTRTVVDDSGPYGPPASVRQTLVLSQVCFSWRKIVIGSPKLWAGAFVDVRLGALPELLREKHIVRLKTLLERSHPLPISLSITSDYLPRSASFGDVATAVLEAVVLTASRWKDLTVRVDRSSLDDLIHMYPGPFAALETLDVHLNCLRVFYDSPRLRRLKLVAKDDDLWPEDVACMPFARPTHLNLVESNPTTCHRILLSSS</sequence>
<dbReference type="Gene3D" id="1.20.1280.50">
    <property type="match status" value="1"/>
</dbReference>
<proteinExistence type="predicted"/>
<keyword evidence="2" id="KW-1185">Reference proteome</keyword>
<dbReference type="EMBL" id="JARIHO010000010">
    <property type="protein sequence ID" value="KAJ7354673.1"/>
    <property type="molecule type" value="Genomic_DNA"/>
</dbReference>
<evidence type="ECO:0008006" key="3">
    <source>
        <dbReference type="Google" id="ProtNLM"/>
    </source>
</evidence>
<dbReference type="AlphaFoldDB" id="A0AAD7EX51"/>
<evidence type="ECO:0000313" key="1">
    <source>
        <dbReference type="EMBL" id="KAJ7354673.1"/>
    </source>
</evidence>
<accession>A0AAD7EX51</accession>
<name>A0AAD7EX51_9AGAR</name>
<organism evidence="1 2">
    <name type="scientific">Mycena albidolilacea</name>
    <dbReference type="NCBI Taxonomy" id="1033008"/>
    <lineage>
        <taxon>Eukaryota</taxon>
        <taxon>Fungi</taxon>
        <taxon>Dikarya</taxon>
        <taxon>Basidiomycota</taxon>
        <taxon>Agaricomycotina</taxon>
        <taxon>Agaricomycetes</taxon>
        <taxon>Agaricomycetidae</taxon>
        <taxon>Agaricales</taxon>
        <taxon>Marasmiineae</taxon>
        <taxon>Mycenaceae</taxon>
        <taxon>Mycena</taxon>
    </lineage>
</organism>
<comment type="caution">
    <text evidence="1">The sequence shown here is derived from an EMBL/GenBank/DDBJ whole genome shotgun (WGS) entry which is preliminary data.</text>
</comment>
<gene>
    <name evidence="1" type="ORF">DFH08DRAFT_855682</name>
</gene>